<keyword evidence="1" id="KW-1133">Transmembrane helix</keyword>
<keyword evidence="3" id="KW-1185">Reference proteome</keyword>
<dbReference type="Proteomes" id="UP000292003">
    <property type="component" value="Unassembled WGS sequence"/>
</dbReference>
<proteinExistence type="predicted"/>
<feature type="transmembrane region" description="Helical" evidence="1">
    <location>
        <begin position="96"/>
        <end position="118"/>
    </location>
</feature>
<dbReference type="EMBL" id="SFCC01000009">
    <property type="protein sequence ID" value="RZQ62522.1"/>
    <property type="molecule type" value="Genomic_DNA"/>
</dbReference>
<evidence type="ECO:0000313" key="3">
    <source>
        <dbReference type="Proteomes" id="UP000292003"/>
    </source>
</evidence>
<keyword evidence="1" id="KW-0472">Membrane</keyword>
<organism evidence="2 3">
    <name type="scientific">Amycolatopsis suaedae</name>
    <dbReference type="NCBI Taxonomy" id="2510978"/>
    <lineage>
        <taxon>Bacteria</taxon>
        <taxon>Bacillati</taxon>
        <taxon>Actinomycetota</taxon>
        <taxon>Actinomycetes</taxon>
        <taxon>Pseudonocardiales</taxon>
        <taxon>Pseudonocardiaceae</taxon>
        <taxon>Amycolatopsis</taxon>
    </lineage>
</organism>
<accession>A0A4Q7J6W7</accession>
<sequence length="250" mass="25346">MNAVRSEWTKQFSLRSTWWCLVAAVVLVLGYAAMAALTVRINGDDDLSAQGIAVGAVFYLGQFAVVSLATLAITTEYASGSIRSTLQWVPVRRRMLAAKGGVLAAVLAVLGVAVTLVAQGLSVPLMGGNGVPVSAGSVLTTSLAAGAYFALLGLLCLGLGTALRSTAGTITAVFLLLMMLPMLAGAMGMPELAHGFPGIGGMNAMIDAGAPNPLFGGVAPYPPPVGLLVAGGWAVLALAVGHTVLNRRDA</sequence>
<evidence type="ECO:0000256" key="1">
    <source>
        <dbReference type="SAM" id="Phobius"/>
    </source>
</evidence>
<comment type="caution">
    <text evidence="2">The sequence shown here is derived from an EMBL/GenBank/DDBJ whole genome shotgun (WGS) entry which is preliminary data.</text>
</comment>
<protein>
    <submittedName>
        <fullName evidence="2">ABC transporter permease</fullName>
    </submittedName>
</protein>
<feature type="transmembrane region" description="Helical" evidence="1">
    <location>
        <begin position="51"/>
        <end position="75"/>
    </location>
</feature>
<feature type="transmembrane region" description="Helical" evidence="1">
    <location>
        <begin position="138"/>
        <end position="160"/>
    </location>
</feature>
<feature type="transmembrane region" description="Helical" evidence="1">
    <location>
        <begin position="225"/>
        <end position="245"/>
    </location>
</feature>
<feature type="transmembrane region" description="Helical" evidence="1">
    <location>
        <begin position="167"/>
        <end position="187"/>
    </location>
</feature>
<evidence type="ECO:0000313" key="2">
    <source>
        <dbReference type="EMBL" id="RZQ62522.1"/>
    </source>
</evidence>
<dbReference type="AlphaFoldDB" id="A0A4Q7J6W7"/>
<gene>
    <name evidence="2" type="ORF">EWH70_18295</name>
</gene>
<reference evidence="2 3" key="1">
    <citation type="submission" date="2019-02" db="EMBL/GenBank/DDBJ databases">
        <title>Draft genome sequence of Amycolatopsis sp. 8-3EHSu isolated from roots of Suaeda maritima.</title>
        <authorList>
            <person name="Duangmal K."/>
            <person name="Chantavorakit T."/>
        </authorList>
    </citation>
    <scope>NUCLEOTIDE SEQUENCE [LARGE SCALE GENOMIC DNA]</scope>
    <source>
        <strain evidence="2 3">8-3EHSu</strain>
    </source>
</reference>
<name>A0A4Q7J6W7_9PSEU</name>
<keyword evidence="1" id="KW-0812">Transmembrane</keyword>
<dbReference type="OrthoDB" id="3432393at2"/>